<feature type="chain" id="PRO_5009910962" evidence="1">
    <location>
        <begin position="23"/>
        <end position="439"/>
    </location>
</feature>
<dbReference type="InterPro" id="IPR018946">
    <property type="entry name" value="PhoD-like_MPP"/>
</dbReference>
<dbReference type="InterPro" id="IPR056702">
    <property type="entry name" value="DUF7800"/>
</dbReference>
<keyword evidence="5" id="KW-1185">Reference proteome</keyword>
<reference evidence="4 5" key="1">
    <citation type="submission" date="2016-11" db="EMBL/GenBank/DDBJ databases">
        <authorList>
            <person name="Jaros S."/>
            <person name="Januszkiewicz K."/>
            <person name="Wedrychowicz H."/>
        </authorList>
    </citation>
    <scope>NUCLEOTIDE SEQUENCE [LARGE SCALE GENOMIC DNA]</scope>
    <source>
        <strain evidence="4 5">DSM 26897</strain>
    </source>
</reference>
<keyword evidence="1" id="KW-0732">Signal</keyword>
<dbReference type="Pfam" id="PF25077">
    <property type="entry name" value="DUF7800"/>
    <property type="match status" value="1"/>
</dbReference>
<dbReference type="Pfam" id="PF09423">
    <property type="entry name" value="PhoD"/>
    <property type="match status" value="1"/>
</dbReference>
<dbReference type="InterPro" id="IPR029052">
    <property type="entry name" value="Metallo-depent_PP-like"/>
</dbReference>
<evidence type="ECO:0000259" key="2">
    <source>
        <dbReference type="Pfam" id="PF09423"/>
    </source>
</evidence>
<name>A0A1M5I1A1_9BACT</name>
<dbReference type="SUPFAM" id="SSF56300">
    <property type="entry name" value="Metallo-dependent phosphatases"/>
    <property type="match status" value="1"/>
</dbReference>
<dbReference type="AlphaFoldDB" id="A0A1M5I1A1"/>
<dbReference type="InterPro" id="IPR038607">
    <property type="entry name" value="PhoD-like_sf"/>
</dbReference>
<dbReference type="EMBL" id="FQUO01000021">
    <property type="protein sequence ID" value="SHG21810.1"/>
    <property type="molecule type" value="Genomic_DNA"/>
</dbReference>
<gene>
    <name evidence="4" type="ORF">SAMN05444008_12129</name>
</gene>
<dbReference type="OrthoDB" id="9763616at2"/>
<evidence type="ECO:0000259" key="3">
    <source>
        <dbReference type="Pfam" id="PF25077"/>
    </source>
</evidence>
<feature type="signal peptide" evidence="1">
    <location>
        <begin position="1"/>
        <end position="22"/>
    </location>
</feature>
<evidence type="ECO:0000313" key="4">
    <source>
        <dbReference type="EMBL" id="SHG21810.1"/>
    </source>
</evidence>
<proteinExistence type="predicted"/>
<evidence type="ECO:0000256" key="1">
    <source>
        <dbReference type="SAM" id="SignalP"/>
    </source>
</evidence>
<sequence>MRFCLTLLFSCVLLLCKAQLVAGPMLGQLELRTASIWLEVALGVKAVALRYGVKGALQKTQSYKGELGKEFNPIRIDLGGLEPNTTYAYTIIIDGKSIPGGSFTTKELWQWRKPAPDFSFVTGSCNYVNNPVYDRPGKPYGADSSIFQAMAKEKSAFMLWLGDNWYTREVDYAAPWGLWARASRDRSQPVLQPFLKAMAHYANWDDHDYGPNDVGGNYILKEEARKVFQSYWANPSYGMKGEGIYTQFSWSDVDFFVTDDRWWRAADNLPDSVDGKPNPEKTFLGKEQLQWLKNALAYSSATFKIIVVGSQVLNPVLDNESLHDYPAEYNELVQFITSNKIKGVLFLSGDHHHSEIIKINRQGTYPLYDITVSPLTSGLRAFAGPEVNNPYRVAGFDHIQNYGRFSFSGPAGQRKLTVSFHDPKGTQIMEWQISENELR</sequence>
<dbReference type="RefSeq" id="WP_073047657.1">
    <property type="nucleotide sequence ID" value="NZ_FQUO01000021.1"/>
</dbReference>
<dbReference type="CDD" id="cd07389">
    <property type="entry name" value="MPP_PhoD"/>
    <property type="match status" value="1"/>
</dbReference>
<dbReference type="PANTHER" id="PTHR33987:SF1">
    <property type="entry name" value="CALCINEURIN-LIKE METALLO-PHOSPHOESTERASE SUPERFAMILY PROTEIN"/>
    <property type="match status" value="1"/>
</dbReference>
<dbReference type="Proteomes" id="UP000184368">
    <property type="component" value="Unassembled WGS sequence"/>
</dbReference>
<protein>
    <submittedName>
        <fullName evidence="4">Alkaline phosphatase D</fullName>
    </submittedName>
</protein>
<accession>A0A1M5I1A1</accession>
<dbReference type="STRING" id="1302690.BUE76_05300"/>
<organism evidence="4 5">
    <name type="scientific">Cnuella takakiae</name>
    <dbReference type="NCBI Taxonomy" id="1302690"/>
    <lineage>
        <taxon>Bacteria</taxon>
        <taxon>Pseudomonadati</taxon>
        <taxon>Bacteroidota</taxon>
        <taxon>Chitinophagia</taxon>
        <taxon>Chitinophagales</taxon>
        <taxon>Chitinophagaceae</taxon>
        <taxon>Cnuella</taxon>
    </lineage>
</organism>
<feature type="domain" description="PhoD-like phosphatase metallophosphatase" evidence="2">
    <location>
        <begin position="145"/>
        <end position="377"/>
    </location>
</feature>
<feature type="domain" description="DUF7800" evidence="3">
    <location>
        <begin position="18"/>
        <end position="97"/>
    </location>
</feature>
<evidence type="ECO:0000313" key="5">
    <source>
        <dbReference type="Proteomes" id="UP000184368"/>
    </source>
</evidence>
<dbReference type="PANTHER" id="PTHR33987">
    <property type="entry name" value="CALCINEURIN-LIKE METALLO-PHOSPHOESTERASE SUPERFAMILY PROTEIN"/>
    <property type="match status" value="1"/>
</dbReference>
<dbReference type="Gene3D" id="3.60.21.70">
    <property type="entry name" value="PhoD-like phosphatase"/>
    <property type="match status" value="1"/>
</dbReference>